<evidence type="ECO:0000259" key="5">
    <source>
        <dbReference type="PROSITE" id="PS50127"/>
    </source>
</evidence>
<dbReference type="Pfam" id="PF00179">
    <property type="entry name" value="UQ_con"/>
    <property type="match status" value="1"/>
</dbReference>
<evidence type="ECO:0000256" key="1">
    <source>
        <dbReference type="ARBA" id="ARBA00022679"/>
    </source>
</evidence>
<dbReference type="GO" id="GO:0005524">
    <property type="term" value="F:ATP binding"/>
    <property type="evidence" value="ECO:0007669"/>
    <property type="project" value="UniProtKB-UniRule"/>
</dbReference>
<dbReference type="GO" id="GO:0016740">
    <property type="term" value="F:transferase activity"/>
    <property type="evidence" value="ECO:0007669"/>
    <property type="project" value="UniProtKB-KW"/>
</dbReference>
<gene>
    <name evidence="6" type="ORF">ILEXP_LOCUS16159</name>
</gene>
<proteinExistence type="inferred from homology"/>
<keyword evidence="7" id="KW-1185">Reference proteome</keyword>
<keyword evidence="4" id="KW-0547">Nucleotide-binding</keyword>
<dbReference type="PROSITE" id="PS00183">
    <property type="entry name" value="UBC_1"/>
    <property type="match status" value="1"/>
</dbReference>
<dbReference type="SUPFAM" id="SSF54495">
    <property type="entry name" value="UBC-like"/>
    <property type="match status" value="1"/>
</dbReference>
<evidence type="ECO:0000256" key="2">
    <source>
        <dbReference type="ARBA" id="ARBA00022786"/>
    </source>
</evidence>
<organism evidence="6 7">
    <name type="scientific">Ilex paraguariensis</name>
    <name type="common">yerba mate</name>
    <dbReference type="NCBI Taxonomy" id="185542"/>
    <lineage>
        <taxon>Eukaryota</taxon>
        <taxon>Viridiplantae</taxon>
        <taxon>Streptophyta</taxon>
        <taxon>Embryophyta</taxon>
        <taxon>Tracheophyta</taxon>
        <taxon>Spermatophyta</taxon>
        <taxon>Magnoliopsida</taxon>
        <taxon>eudicotyledons</taxon>
        <taxon>Gunneridae</taxon>
        <taxon>Pentapetalae</taxon>
        <taxon>asterids</taxon>
        <taxon>campanulids</taxon>
        <taxon>Aquifoliales</taxon>
        <taxon>Aquifoliaceae</taxon>
        <taxon>Ilex</taxon>
    </lineage>
</organism>
<dbReference type="InterPro" id="IPR050113">
    <property type="entry name" value="Ub_conjugating_enzyme"/>
</dbReference>
<dbReference type="PANTHER" id="PTHR24067">
    <property type="entry name" value="UBIQUITIN-CONJUGATING ENZYME E2"/>
    <property type="match status" value="1"/>
</dbReference>
<dbReference type="InterPro" id="IPR016135">
    <property type="entry name" value="UBQ-conjugating_enzyme/RWD"/>
</dbReference>
<comment type="caution">
    <text evidence="6">The sequence shown here is derived from an EMBL/GenBank/DDBJ whole genome shotgun (WGS) entry which is preliminary data.</text>
</comment>
<dbReference type="InterPro" id="IPR000608">
    <property type="entry name" value="UBC"/>
</dbReference>
<feature type="active site" description="Glycyl thioester intermediate" evidence="3">
    <location>
        <position position="99"/>
    </location>
</feature>
<reference evidence="6 7" key="1">
    <citation type="submission" date="2024-02" db="EMBL/GenBank/DDBJ databases">
        <authorList>
            <person name="Vignale AGUSTIN F."/>
            <person name="Sosa J E."/>
            <person name="Modenutti C."/>
        </authorList>
    </citation>
    <scope>NUCLEOTIDE SEQUENCE [LARGE SCALE GENOMIC DNA]</scope>
</reference>
<keyword evidence="1" id="KW-0808">Transferase</keyword>
<dbReference type="InterPro" id="IPR023313">
    <property type="entry name" value="UBQ-conjugating_AS"/>
</dbReference>
<keyword evidence="4" id="KW-0067">ATP-binding</keyword>
<dbReference type="SMART" id="SM00212">
    <property type="entry name" value="UBCc"/>
    <property type="match status" value="1"/>
</dbReference>
<sequence length="187" mass="20826">MTSPSASSRKALSKIACNRLQKELVEWQVNPPAGFKHKVTDNLQRWVIEVNGAPGTLYANEMYQLQVDFPEHYPMEAPQVVFTPPAPLHPHIYSNGHICLGLSGRPSLCRPSVHLWPRHAYGQIMLLSNWPGLRHALRPVSIMQTSAVKVLHLISHLALELLLVHVSQGAVVRPTCQPPAMGWAFLS</sequence>
<dbReference type="PROSITE" id="PS50127">
    <property type="entry name" value="UBC_2"/>
    <property type="match status" value="1"/>
</dbReference>
<dbReference type="AlphaFoldDB" id="A0ABC8RU25"/>
<comment type="similarity">
    <text evidence="4">Belongs to the ubiquitin-conjugating enzyme family.</text>
</comment>
<dbReference type="CDD" id="cd23808">
    <property type="entry name" value="UBCc_UBE2W"/>
    <property type="match status" value="1"/>
</dbReference>
<name>A0ABC8RU25_9AQUA</name>
<keyword evidence="2 4" id="KW-0833">Ubl conjugation pathway</keyword>
<feature type="domain" description="UBC core" evidence="5">
    <location>
        <begin position="15"/>
        <end position="171"/>
    </location>
</feature>
<evidence type="ECO:0000256" key="3">
    <source>
        <dbReference type="PROSITE-ProRule" id="PRU10133"/>
    </source>
</evidence>
<dbReference type="EMBL" id="CAUOFW020001726">
    <property type="protein sequence ID" value="CAK9148223.1"/>
    <property type="molecule type" value="Genomic_DNA"/>
</dbReference>
<evidence type="ECO:0000313" key="7">
    <source>
        <dbReference type="Proteomes" id="UP001642360"/>
    </source>
</evidence>
<dbReference type="Gene3D" id="3.10.110.10">
    <property type="entry name" value="Ubiquitin Conjugating Enzyme"/>
    <property type="match status" value="1"/>
</dbReference>
<dbReference type="Proteomes" id="UP001642360">
    <property type="component" value="Unassembled WGS sequence"/>
</dbReference>
<evidence type="ECO:0000256" key="4">
    <source>
        <dbReference type="RuleBase" id="RU362109"/>
    </source>
</evidence>
<protein>
    <recommendedName>
        <fullName evidence="5">UBC core domain-containing protein</fullName>
    </recommendedName>
</protein>
<evidence type="ECO:0000313" key="6">
    <source>
        <dbReference type="EMBL" id="CAK9148223.1"/>
    </source>
</evidence>
<accession>A0ABC8RU25</accession>